<organism evidence="2 3">
    <name type="scientific">Lasius platythorax</name>
    <dbReference type="NCBI Taxonomy" id="488582"/>
    <lineage>
        <taxon>Eukaryota</taxon>
        <taxon>Metazoa</taxon>
        <taxon>Ecdysozoa</taxon>
        <taxon>Arthropoda</taxon>
        <taxon>Hexapoda</taxon>
        <taxon>Insecta</taxon>
        <taxon>Pterygota</taxon>
        <taxon>Neoptera</taxon>
        <taxon>Endopterygota</taxon>
        <taxon>Hymenoptera</taxon>
        <taxon>Apocrita</taxon>
        <taxon>Aculeata</taxon>
        <taxon>Formicoidea</taxon>
        <taxon>Formicidae</taxon>
        <taxon>Formicinae</taxon>
        <taxon>Lasius</taxon>
        <taxon>Lasius</taxon>
    </lineage>
</organism>
<dbReference type="AlphaFoldDB" id="A0AAV2P108"/>
<dbReference type="Proteomes" id="UP001497644">
    <property type="component" value="Chromosome 6"/>
</dbReference>
<feature type="region of interest" description="Disordered" evidence="1">
    <location>
        <begin position="610"/>
        <end position="631"/>
    </location>
</feature>
<feature type="region of interest" description="Disordered" evidence="1">
    <location>
        <begin position="452"/>
        <end position="488"/>
    </location>
</feature>
<dbReference type="EMBL" id="OZ034829">
    <property type="protein sequence ID" value="CAL1685318.1"/>
    <property type="molecule type" value="Genomic_DNA"/>
</dbReference>
<evidence type="ECO:0000313" key="2">
    <source>
        <dbReference type="EMBL" id="CAL1685318.1"/>
    </source>
</evidence>
<proteinExistence type="predicted"/>
<reference evidence="2" key="1">
    <citation type="submission" date="2024-04" db="EMBL/GenBank/DDBJ databases">
        <authorList>
            <consortium name="Molecular Ecology Group"/>
        </authorList>
    </citation>
    <scope>NUCLEOTIDE SEQUENCE</scope>
</reference>
<evidence type="ECO:0000313" key="3">
    <source>
        <dbReference type="Proteomes" id="UP001497644"/>
    </source>
</evidence>
<protein>
    <submittedName>
        <fullName evidence="2">Uncharacterized protein</fullName>
    </submittedName>
</protein>
<evidence type="ECO:0000256" key="1">
    <source>
        <dbReference type="SAM" id="MobiDB-lite"/>
    </source>
</evidence>
<feature type="region of interest" description="Disordered" evidence="1">
    <location>
        <begin position="173"/>
        <end position="202"/>
    </location>
</feature>
<keyword evidence="3" id="KW-1185">Reference proteome</keyword>
<gene>
    <name evidence="2" type="ORF">LPLAT_LOCUS10852</name>
</gene>
<sequence>MGAFLENSLFFFVDDTEPILPIFQSPEYGDPGRIVEVTDVGCDTETTYPVHFLRNAFHRRRGGDESYGSTRRVSERLNERPNKFSRTITTILNNHQDRSGNYIASKGRRISNRDYDDLYIADLDYDSCAENPYDDFDGLPKDDPATEYKDTYYTQFVDPRNLIGHANRSRVSQDTRYNCTREPESSFAPSIRQNRRENTSSRQWFTESDERNFRKVRSNERKKRTKILSRTDENFNCEAEFGNARNMTKCRKRDDFSNATDSVALSKDNFWDSVSLENEASCEELTLTDPTKLKNRCGLQPKTSYNLIDSEWEEESEETRRENLSPEISARNAKYQTSKSDAVKEKPKILQSNTLNANSSRIQSARTSIDGRISNNSARKNSINARPRSAVEGKKIGINSSSERRTETMNATFTRTNVDDRRYHVNKLSNETHQPARTFKRVVDSNSNERIYATNEENNTNPRSRNSRNNKTDRTNVAVSRSAAEKKNEKTFTLRMTGASGVEKEKKKFFSRLPIRTWKRLRTKEPAALRLESDVKDGDDNRKFQAVNIVTANSNGHPEKIKSDEIREEIRAVHATADRSDVKRSNRFGIGSLSADKPEVTSSSIKNIKGLKGLSTTRRTSEQQRKRMNIK</sequence>
<name>A0AAV2P108_9HYME</name>
<feature type="compositionally biased region" description="Low complexity" evidence="1">
    <location>
        <begin position="454"/>
        <end position="469"/>
    </location>
</feature>
<accession>A0AAV2P108</accession>